<dbReference type="EMBL" id="BAAAZW010000005">
    <property type="protein sequence ID" value="GAA3959178.1"/>
    <property type="molecule type" value="Genomic_DNA"/>
</dbReference>
<gene>
    <name evidence="3" type="primary">rsmD</name>
    <name evidence="3" type="ORF">GCM10022231_18580</name>
</gene>
<dbReference type="Gene3D" id="3.40.50.150">
    <property type="entry name" value="Vaccinia Virus protein VP39"/>
    <property type="match status" value="1"/>
</dbReference>
<dbReference type="NCBIfam" id="TIGR00095">
    <property type="entry name" value="16S rRNA (guanine(966)-N(2))-methyltransferase RsmD"/>
    <property type="match status" value="1"/>
</dbReference>
<evidence type="ECO:0000313" key="3">
    <source>
        <dbReference type="EMBL" id="GAA3959178.1"/>
    </source>
</evidence>
<comment type="caution">
    <text evidence="3">The sequence shown here is derived from an EMBL/GenBank/DDBJ whole genome shotgun (WGS) entry which is preliminary data.</text>
</comment>
<dbReference type="InterPro" id="IPR029063">
    <property type="entry name" value="SAM-dependent_MTases_sf"/>
</dbReference>
<evidence type="ECO:0000256" key="2">
    <source>
        <dbReference type="ARBA" id="ARBA00022679"/>
    </source>
</evidence>
<dbReference type="RefSeq" id="WP_344782956.1">
    <property type="nucleotide sequence ID" value="NZ_BAAAZW010000005.1"/>
</dbReference>
<keyword evidence="2" id="KW-0808">Transferase</keyword>
<protein>
    <submittedName>
        <fullName evidence="3">16S rRNA (Guanine(966)-N(2))-methyltransferase RsmD</fullName>
    </submittedName>
</protein>
<dbReference type="PANTHER" id="PTHR43542">
    <property type="entry name" value="METHYLTRANSFERASE"/>
    <property type="match status" value="1"/>
</dbReference>
<keyword evidence="4" id="KW-1185">Reference proteome</keyword>
<dbReference type="Proteomes" id="UP001418444">
    <property type="component" value="Unassembled WGS sequence"/>
</dbReference>
<evidence type="ECO:0000313" key="4">
    <source>
        <dbReference type="Proteomes" id="UP001418444"/>
    </source>
</evidence>
<proteinExistence type="predicted"/>
<dbReference type="InterPro" id="IPR004398">
    <property type="entry name" value="RNA_MeTrfase_RsmD"/>
</dbReference>
<dbReference type="Pfam" id="PF03602">
    <property type="entry name" value="Cons_hypoth95"/>
    <property type="match status" value="1"/>
</dbReference>
<dbReference type="PROSITE" id="PS00092">
    <property type="entry name" value="N6_MTASE"/>
    <property type="match status" value="1"/>
</dbReference>
<dbReference type="PIRSF" id="PIRSF004553">
    <property type="entry name" value="CHP00095"/>
    <property type="match status" value="1"/>
</dbReference>
<organism evidence="3 4">
    <name type="scientific">Gordonia caeni</name>
    <dbReference type="NCBI Taxonomy" id="1007097"/>
    <lineage>
        <taxon>Bacteria</taxon>
        <taxon>Bacillati</taxon>
        <taxon>Actinomycetota</taxon>
        <taxon>Actinomycetes</taxon>
        <taxon>Mycobacteriales</taxon>
        <taxon>Gordoniaceae</taxon>
        <taxon>Gordonia</taxon>
    </lineage>
</organism>
<evidence type="ECO:0000256" key="1">
    <source>
        <dbReference type="ARBA" id="ARBA00022603"/>
    </source>
</evidence>
<reference evidence="4" key="1">
    <citation type="journal article" date="2019" name="Int. J. Syst. Evol. Microbiol.">
        <title>The Global Catalogue of Microorganisms (GCM) 10K type strain sequencing project: providing services to taxonomists for standard genome sequencing and annotation.</title>
        <authorList>
            <consortium name="The Broad Institute Genomics Platform"/>
            <consortium name="The Broad Institute Genome Sequencing Center for Infectious Disease"/>
            <person name="Wu L."/>
            <person name="Ma J."/>
        </authorList>
    </citation>
    <scope>NUCLEOTIDE SEQUENCE [LARGE SCALE GENOMIC DNA]</scope>
    <source>
        <strain evidence="4">JCM 16923</strain>
    </source>
</reference>
<dbReference type="CDD" id="cd02440">
    <property type="entry name" value="AdoMet_MTases"/>
    <property type="match status" value="1"/>
</dbReference>
<dbReference type="InterPro" id="IPR002052">
    <property type="entry name" value="DNA_methylase_N6_adenine_CS"/>
</dbReference>
<sequence>MPRIIAGDFRGRRLATPADATRPTSDRVREAIASMLGARMDIADARVLDLYAGTGALALEALSRGAGSAVLVESDRRAAAVVRENIAVCGAQGRARVVNRSVSSYLAAPGQLFDLVFADPPYALSADEMSGVLAALPPHLAEGAWVVLERASRSREPRWPSSLEPVSVKTYGDTVVTLATAVVGDGAAE</sequence>
<dbReference type="SUPFAM" id="SSF53335">
    <property type="entry name" value="S-adenosyl-L-methionine-dependent methyltransferases"/>
    <property type="match status" value="1"/>
</dbReference>
<accession>A0ABP7P3I8</accession>
<keyword evidence="1" id="KW-0489">Methyltransferase</keyword>
<name>A0ABP7P3I8_9ACTN</name>
<dbReference type="PANTHER" id="PTHR43542:SF1">
    <property type="entry name" value="METHYLTRANSFERASE"/>
    <property type="match status" value="1"/>
</dbReference>